<dbReference type="InterPro" id="IPR004707">
    <property type="entry name" value="MmpL_fam"/>
</dbReference>
<keyword evidence="6 7" id="KW-0472">Membrane</keyword>
<evidence type="ECO:0000256" key="7">
    <source>
        <dbReference type="SAM" id="Phobius"/>
    </source>
</evidence>
<keyword evidence="4 7" id="KW-0812">Transmembrane</keyword>
<evidence type="ECO:0000256" key="2">
    <source>
        <dbReference type="ARBA" id="ARBA00010157"/>
    </source>
</evidence>
<feature type="transmembrane region" description="Helical" evidence="7">
    <location>
        <begin position="299"/>
        <end position="320"/>
    </location>
</feature>
<dbReference type="Proteomes" id="UP000092668">
    <property type="component" value="Unassembled WGS sequence"/>
</dbReference>
<feature type="transmembrane region" description="Helical" evidence="7">
    <location>
        <begin position="768"/>
        <end position="786"/>
    </location>
</feature>
<dbReference type="SUPFAM" id="SSF82866">
    <property type="entry name" value="Multidrug efflux transporter AcrB transmembrane domain"/>
    <property type="match status" value="2"/>
</dbReference>
<dbReference type="STRING" id="354243.BST28_03415"/>
<evidence type="ECO:0000256" key="1">
    <source>
        <dbReference type="ARBA" id="ARBA00004651"/>
    </source>
</evidence>
<dbReference type="PANTHER" id="PTHR33406">
    <property type="entry name" value="MEMBRANE PROTEIN MJ1562-RELATED"/>
    <property type="match status" value="1"/>
</dbReference>
<evidence type="ECO:0000313" key="9">
    <source>
        <dbReference type="EMBL" id="OBY33252.1"/>
    </source>
</evidence>
<dbReference type="NCBIfam" id="TIGR00833">
    <property type="entry name" value="actII"/>
    <property type="match status" value="1"/>
</dbReference>
<dbReference type="InterPro" id="IPR004869">
    <property type="entry name" value="MMPL_dom"/>
</dbReference>
<comment type="similarity">
    <text evidence="2">Belongs to the resistance-nodulation-cell division (RND) (TC 2.A.6) family. MmpL subfamily.</text>
</comment>
<proteinExistence type="inferred from homology"/>
<accession>A0A1B8SKI6</accession>
<feature type="transmembrane region" description="Helical" evidence="7">
    <location>
        <begin position="197"/>
        <end position="216"/>
    </location>
</feature>
<protein>
    <submittedName>
        <fullName evidence="9">Membrane protein</fullName>
    </submittedName>
</protein>
<feature type="transmembrane region" description="Helical" evidence="7">
    <location>
        <begin position="223"/>
        <end position="248"/>
    </location>
</feature>
<evidence type="ECO:0000256" key="4">
    <source>
        <dbReference type="ARBA" id="ARBA00022692"/>
    </source>
</evidence>
<evidence type="ECO:0000256" key="3">
    <source>
        <dbReference type="ARBA" id="ARBA00022475"/>
    </source>
</evidence>
<feature type="domain" description="Membrane transport protein MMPL" evidence="8">
    <location>
        <begin position="680"/>
        <end position="940"/>
    </location>
</feature>
<dbReference type="AlphaFoldDB" id="A0A1B8SKI6"/>
<feature type="transmembrane region" description="Helical" evidence="7">
    <location>
        <begin position="865"/>
        <end position="889"/>
    </location>
</feature>
<keyword evidence="3" id="KW-1003">Cell membrane</keyword>
<dbReference type="Pfam" id="PF03176">
    <property type="entry name" value="MMPL"/>
    <property type="match status" value="2"/>
</dbReference>
<feature type="transmembrane region" description="Helical" evidence="7">
    <location>
        <begin position="381"/>
        <end position="403"/>
    </location>
</feature>
<evidence type="ECO:0000313" key="10">
    <source>
        <dbReference type="Proteomes" id="UP000092668"/>
    </source>
</evidence>
<sequence>MPGEVRMSRHQTTRPLAARLVRQLAIPIIIFWALLAVVTNTFVPQVERVAEELAGPMVPTYAPSQAAMLAIGEKFQESDSTSMTMLVLEADRPLGEADHRYYDDLVRTLQDDTAHVQYVMDTWGKPITAAGAQSLDGKAAYVLLRLAGDIGQLQANESVAAVRDTVATSDPPPGLSVYVSGAAPLAADTVATANRSLNNITIATILLIICMLLIVYRSYVTMLVPLFGVLILMLAAKGVIATLGHFGYIELSSFAVNLVVALTLGAGTDYGIFLMGRYHEARLNGESREDAFYTAYRGVSHVILGSGLTIAGAAFCLSFARLNYFNTMGPAVAISMVLTVTGALTLGPAVLSVGSLIGLFDPRQQVKARLYRRIATSVVRWPKPILTASAALVTVGAVFVPTYQVSFDDRSYQPRDSAANQGFDAADRHFARSKLFSEMLMVESDHDMRNSADFISLDRVAKALIRLPGVAMVQSITRPMGRALEHASLPYLFTMQGSANGQQLPFTREQNANTDQQAQIMGHTVEVLQTTIALTQKLADEMHSTVLTMEEMQALTEQMDEEISNLDDFMRPIRSYFFWEPHCYDVPVCWAFRSLWEMMDSVDKLAENIKNAVSSLEVVDTLLPQLVTQLNIMADDQIALRSLIVNTYGPSDIQARNTDQTFDDMINVGNDFDASRSDDFFYIPRPAFDNEDIKTGMQLMMSPDGKAARFIVTHEGNAMGPEGIEHVEKFPDAIKIALKETSLAGAKIYIGGSGSNNKDIQQYSRSDLLIAAIAAFVLIFLIMLVITRSLVAALVIPGTVAFSYAGAFGLSVLIWQHLIGLHLHWLILPLTFIILVAVGSDYNLLLIARLKEELGAGLNTGLIRALGSTGGVVTSAGLVFAFTMLAMLASDLRTIGQLGSTVCIGLLLDTLIVRSFIVPCLVRIYGPWFWWPTLVRQRPPRQRVTARPAGPI</sequence>
<reference evidence="9 10" key="1">
    <citation type="submission" date="2015-06" db="EMBL/GenBank/DDBJ databases">
        <title>Genome sequence of Mycobacterium kumamotonense strain Roo.</title>
        <authorList>
            <person name="Greninger A.L."/>
            <person name="Cunningham G."/>
            <person name="Miller S."/>
        </authorList>
    </citation>
    <scope>NUCLEOTIDE SEQUENCE [LARGE SCALE GENOMIC DNA]</scope>
    <source>
        <strain evidence="9 10">Roo</strain>
    </source>
</reference>
<dbReference type="Gene3D" id="1.20.1640.10">
    <property type="entry name" value="Multidrug efflux transporter AcrB transmembrane domain"/>
    <property type="match status" value="2"/>
</dbReference>
<keyword evidence="5 7" id="KW-1133">Transmembrane helix</keyword>
<keyword evidence="10" id="KW-1185">Reference proteome</keyword>
<name>A0A1B8SKI6_9MYCO</name>
<evidence type="ECO:0000256" key="6">
    <source>
        <dbReference type="ARBA" id="ARBA00023136"/>
    </source>
</evidence>
<comment type="subcellular location">
    <subcellularLocation>
        <location evidence="1">Cell membrane</location>
        <topology evidence="1">Multi-pass membrane protein</topology>
    </subcellularLocation>
</comment>
<feature type="transmembrane region" description="Helical" evidence="7">
    <location>
        <begin position="20"/>
        <end position="38"/>
    </location>
</feature>
<comment type="caution">
    <text evidence="9">The sequence shown here is derived from an EMBL/GenBank/DDBJ whole genome shotgun (WGS) entry which is preliminary data.</text>
</comment>
<dbReference type="GO" id="GO:0005886">
    <property type="term" value="C:plasma membrane"/>
    <property type="evidence" value="ECO:0007669"/>
    <property type="project" value="UniProtKB-SubCell"/>
</dbReference>
<dbReference type="FunFam" id="1.20.1640.10:FF:000020">
    <property type="entry name" value="Transmembrane transport protein MmpL10"/>
    <property type="match status" value="1"/>
</dbReference>
<feature type="transmembrane region" description="Helical" evidence="7">
    <location>
        <begin position="332"/>
        <end position="360"/>
    </location>
</feature>
<gene>
    <name evidence="9" type="ORF">ACT18_02955</name>
</gene>
<dbReference type="PANTHER" id="PTHR33406:SF6">
    <property type="entry name" value="MEMBRANE PROTEIN YDGH-RELATED"/>
    <property type="match status" value="1"/>
</dbReference>
<organism evidence="9 10">
    <name type="scientific">Mycolicibacter kumamotonensis</name>
    <dbReference type="NCBI Taxonomy" id="354243"/>
    <lineage>
        <taxon>Bacteria</taxon>
        <taxon>Bacillati</taxon>
        <taxon>Actinomycetota</taxon>
        <taxon>Actinomycetes</taxon>
        <taxon>Mycobacteriales</taxon>
        <taxon>Mycobacteriaceae</taxon>
        <taxon>Mycolicibacter</taxon>
    </lineage>
</organism>
<evidence type="ECO:0000256" key="5">
    <source>
        <dbReference type="ARBA" id="ARBA00022989"/>
    </source>
</evidence>
<dbReference type="EMBL" id="LFOE01000002">
    <property type="protein sequence ID" value="OBY33252.1"/>
    <property type="molecule type" value="Genomic_DNA"/>
</dbReference>
<feature type="transmembrane region" description="Helical" evidence="7">
    <location>
        <begin position="821"/>
        <end position="844"/>
    </location>
</feature>
<feature type="domain" description="Membrane transport protein MMPL" evidence="8">
    <location>
        <begin position="57"/>
        <end position="385"/>
    </location>
</feature>
<dbReference type="InterPro" id="IPR050545">
    <property type="entry name" value="Mycobact_MmpL"/>
</dbReference>
<feature type="transmembrane region" description="Helical" evidence="7">
    <location>
        <begin position="793"/>
        <end position="815"/>
    </location>
</feature>
<feature type="transmembrane region" description="Helical" evidence="7">
    <location>
        <begin position="254"/>
        <end position="278"/>
    </location>
</feature>
<dbReference type="PATRIC" id="fig|354243.3.peg.626"/>
<evidence type="ECO:0000259" key="8">
    <source>
        <dbReference type="Pfam" id="PF03176"/>
    </source>
</evidence>